<dbReference type="InterPro" id="IPR003148">
    <property type="entry name" value="RCK_N"/>
</dbReference>
<dbReference type="Gene3D" id="3.40.50.720">
    <property type="entry name" value="NAD(P)-binding Rossmann-like Domain"/>
    <property type="match status" value="1"/>
</dbReference>
<dbReference type="InterPro" id="IPR036291">
    <property type="entry name" value="NAD(P)-bd_dom_sf"/>
</dbReference>
<organism evidence="3 4">
    <name type="scientific">Nocardioides vastitatis</name>
    <dbReference type="NCBI Taxonomy" id="2568655"/>
    <lineage>
        <taxon>Bacteria</taxon>
        <taxon>Bacillati</taxon>
        <taxon>Actinomycetota</taxon>
        <taxon>Actinomycetes</taxon>
        <taxon>Propionibacteriales</taxon>
        <taxon>Nocardioidaceae</taxon>
        <taxon>Nocardioides</taxon>
    </lineage>
</organism>
<keyword evidence="3" id="KW-0813">Transport</keyword>
<dbReference type="PANTHER" id="PTHR43833:SF7">
    <property type="entry name" value="KTR SYSTEM POTASSIUM UPTAKE PROTEIN C"/>
    <property type="match status" value="1"/>
</dbReference>
<evidence type="ECO:0000313" key="3">
    <source>
        <dbReference type="EMBL" id="MFC5730177.1"/>
    </source>
</evidence>
<comment type="caution">
    <text evidence="3">The sequence shown here is derived from an EMBL/GenBank/DDBJ whole genome shotgun (WGS) entry which is preliminary data.</text>
</comment>
<dbReference type="InterPro" id="IPR006037">
    <property type="entry name" value="RCK_C"/>
</dbReference>
<dbReference type="Gene3D" id="3.30.70.1450">
    <property type="entry name" value="Regulator of K+ conductance, C-terminal domain"/>
    <property type="match status" value="1"/>
</dbReference>
<dbReference type="PROSITE" id="PS51202">
    <property type="entry name" value="RCK_C"/>
    <property type="match status" value="1"/>
</dbReference>
<dbReference type="PROSITE" id="PS51201">
    <property type="entry name" value="RCK_N"/>
    <property type="match status" value="1"/>
</dbReference>
<dbReference type="InterPro" id="IPR050721">
    <property type="entry name" value="Trk_Ktr_HKT_K-transport"/>
</dbReference>
<dbReference type="Pfam" id="PF02080">
    <property type="entry name" value="TrkA_C"/>
    <property type="match status" value="1"/>
</dbReference>
<gene>
    <name evidence="3" type="ORF">ACFPQB_14740</name>
</gene>
<reference evidence="4" key="1">
    <citation type="journal article" date="2019" name="Int. J. Syst. Evol. Microbiol.">
        <title>The Global Catalogue of Microorganisms (GCM) 10K type strain sequencing project: providing services to taxonomists for standard genome sequencing and annotation.</title>
        <authorList>
            <consortium name="The Broad Institute Genomics Platform"/>
            <consortium name="The Broad Institute Genome Sequencing Center for Infectious Disease"/>
            <person name="Wu L."/>
            <person name="Ma J."/>
        </authorList>
    </citation>
    <scope>NUCLEOTIDE SEQUENCE [LARGE SCALE GENOMIC DNA]</scope>
    <source>
        <strain evidence="4">YIM 94188</strain>
    </source>
</reference>
<proteinExistence type="predicted"/>
<dbReference type="EMBL" id="JBHSNS010000007">
    <property type="protein sequence ID" value="MFC5730177.1"/>
    <property type="molecule type" value="Genomic_DNA"/>
</dbReference>
<sequence length="220" mass="23493">MGKHLTNGVVVIGLGRFGRSLALELVAHGEEVLGVDADPKVVAALAGRLTHVVEADSTSEEAMRQLSVGEFSRAVIGMGDLEASILAASIALELGVQNVWAKAISASHARILEKIGVHHVVRPEHDMGKRVAHLVRGEEILDYIEFDQGYAFAKAPAPRALHGRSLQGYGVRQEFGITVVAVKHDGGTFEYTTPDTIIREGDQVVVSGPADKVEAFSNRA</sequence>
<accession>A0ABW0ZJE2</accession>
<dbReference type="InterPro" id="IPR036721">
    <property type="entry name" value="RCK_C_sf"/>
</dbReference>
<evidence type="ECO:0000259" key="1">
    <source>
        <dbReference type="PROSITE" id="PS51201"/>
    </source>
</evidence>
<dbReference type="RefSeq" id="WP_240769499.1">
    <property type="nucleotide sequence ID" value="NZ_JBHSNS010000007.1"/>
</dbReference>
<dbReference type="SUPFAM" id="SSF51735">
    <property type="entry name" value="NAD(P)-binding Rossmann-fold domains"/>
    <property type="match status" value="1"/>
</dbReference>
<evidence type="ECO:0000259" key="2">
    <source>
        <dbReference type="PROSITE" id="PS51202"/>
    </source>
</evidence>
<name>A0ABW0ZJE2_9ACTN</name>
<evidence type="ECO:0000313" key="4">
    <source>
        <dbReference type="Proteomes" id="UP001596072"/>
    </source>
</evidence>
<dbReference type="PANTHER" id="PTHR43833">
    <property type="entry name" value="POTASSIUM CHANNEL PROTEIN 2-RELATED-RELATED"/>
    <property type="match status" value="1"/>
</dbReference>
<feature type="domain" description="RCK C-terminal" evidence="2">
    <location>
        <begin position="138"/>
        <end position="220"/>
    </location>
</feature>
<dbReference type="GO" id="GO:0034220">
    <property type="term" value="P:monoatomic ion transmembrane transport"/>
    <property type="evidence" value="ECO:0007669"/>
    <property type="project" value="UniProtKB-KW"/>
</dbReference>
<dbReference type="SUPFAM" id="SSF116726">
    <property type="entry name" value="TrkA C-terminal domain-like"/>
    <property type="match status" value="1"/>
</dbReference>
<feature type="domain" description="RCK N-terminal" evidence="1">
    <location>
        <begin position="6"/>
        <end position="121"/>
    </location>
</feature>
<protein>
    <submittedName>
        <fullName evidence="3">Potassium channel family protein</fullName>
    </submittedName>
</protein>
<dbReference type="Proteomes" id="UP001596072">
    <property type="component" value="Unassembled WGS sequence"/>
</dbReference>
<dbReference type="Pfam" id="PF02254">
    <property type="entry name" value="TrkA_N"/>
    <property type="match status" value="1"/>
</dbReference>
<keyword evidence="3" id="KW-0406">Ion transport</keyword>
<keyword evidence="3" id="KW-0407">Ion channel</keyword>
<keyword evidence="4" id="KW-1185">Reference proteome</keyword>